<evidence type="ECO:0000256" key="5">
    <source>
        <dbReference type="ARBA" id="ARBA00023163"/>
    </source>
</evidence>
<evidence type="ECO:0000313" key="8">
    <source>
        <dbReference type="EMBL" id="PUE53908.1"/>
    </source>
</evidence>
<dbReference type="GO" id="GO:0005829">
    <property type="term" value="C:cytosol"/>
    <property type="evidence" value="ECO:0007669"/>
    <property type="project" value="TreeGrafter"/>
</dbReference>
<dbReference type="Pfam" id="PF00072">
    <property type="entry name" value="Response_reg"/>
    <property type="match status" value="1"/>
</dbReference>
<dbReference type="AlphaFoldDB" id="A0A315EAN8"/>
<dbReference type="EMBL" id="NESN01000002">
    <property type="protein sequence ID" value="PUE53908.1"/>
    <property type="molecule type" value="Genomic_DNA"/>
</dbReference>
<dbReference type="GO" id="GO:0000976">
    <property type="term" value="F:transcription cis-regulatory region binding"/>
    <property type="evidence" value="ECO:0007669"/>
    <property type="project" value="TreeGrafter"/>
</dbReference>
<dbReference type="InterPro" id="IPR039420">
    <property type="entry name" value="WalR-like"/>
</dbReference>
<dbReference type="SMART" id="SM00862">
    <property type="entry name" value="Trans_reg_C"/>
    <property type="match status" value="1"/>
</dbReference>
<evidence type="ECO:0000256" key="6">
    <source>
        <dbReference type="PROSITE-ProRule" id="PRU00169"/>
    </source>
</evidence>
<organism evidence="8 9">
    <name type="scientific">Limnohabitans parvus II-B4</name>
    <dbReference type="NCBI Taxonomy" id="1293052"/>
    <lineage>
        <taxon>Bacteria</taxon>
        <taxon>Pseudomonadati</taxon>
        <taxon>Pseudomonadota</taxon>
        <taxon>Betaproteobacteria</taxon>
        <taxon>Burkholderiales</taxon>
        <taxon>Comamonadaceae</taxon>
        <taxon>Limnohabitans</taxon>
    </lineage>
</organism>
<dbReference type="InterPro" id="IPR011006">
    <property type="entry name" value="CheY-like_superfamily"/>
</dbReference>
<evidence type="ECO:0000259" key="7">
    <source>
        <dbReference type="PROSITE" id="PS50110"/>
    </source>
</evidence>
<dbReference type="SUPFAM" id="SSF52172">
    <property type="entry name" value="CheY-like"/>
    <property type="match status" value="1"/>
</dbReference>
<evidence type="ECO:0000256" key="2">
    <source>
        <dbReference type="ARBA" id="ARBA00023012"/>
    </source>
</evidence>
<dbReference type="GO" id="GO:0032993">
    <property type="term" value="C:protein-DNA complex"/>
    <property type="evidence" value="ECO:0007669"/>
    <property type="project" value="TreeGrafter"/>
</dbReference>
<evidence type="ECO:0000256" key="4">
    <source>
        <dbReference type="ARBA" id="ARBA00023125"/>
    </source>
</evidence>
<dbReference type="PANTHER" id="PTHR48111">
    <property type="entry name" value="REGULATOR OF RPOS"/>
    <property type="match status" value="1"/>
</dbReference>
<keyword evidence="1 6" id="KW-0597">Phosphoprotein</keyword>
<dbReference type="PROSITE" id="PS50110">
    <property type="entry name" value="RESPONSE_REGULATORY"/>
    <property type="match status" value="1"/>
</dbReference>
<comment type="caution">
    <text evidence="8">The sequence shown here is derived from an EMBL/GenBank/DDBJ whole genome shotgun (WGS) entry which is preliminary data.</text>
</comment>
<keyword evidence="5" id="KW-0804">Transcription</keyword>
<dbReference type="InterPro" id="IPR016032">
    <property type="entry name" value="Sig_transdc_resp-reg_C-effctor"/>
</dbReference>
<dbReference type="Gene3D" id="1.10.10.10">
    <property type="entry name" value="Winged helix-like DNA-binding domain superfamily/Winged helix DNA-binding domain"/>
    <property type="match status" value="1"/>
</dbReference>
<protein>
    <recommendedName>
        <fullName evidence="7">Response regulatory domain-containing protein</fullName>
    </recommendedName>
</protein>
<dbReference type="Gene3D" id="3.40.50.2300">
    <property type="match status" value="1"/>
</dbReference>
<dbReference type="InterPro" id="IPR001789">
    <property type="entry name" value="Sig_transdc_resp-reg_receiver"/>
</dbReference>
<evidence type="ECO:0000256" key="3">
    <source>
        <dbReference type="ARBA" id="ARBA00023015"/>
    </source>
</evidence>
<dbReference type="Pfam" id="PF00486">
    <property type="entry name" value="Trans_reg_C"/>
    <property type="match status" value="1"/>
</dbReference>
<keyword evidence="2" id="KW-0902">Two-component regulatory system</keyword>
<dbReference type="GO" id="GO:0006355">
    <property type="term" value="P:regulation of DNA-templated transcription"/>
    <property type="evidence" value="ECO:0007669"/>
    <property type="project" value="InterPro"/>
</dbReference>
<feature type="domain" description="Response regulatory" evidence="7">
    <location>
        <begin position="15"/>
        <end position="129"/>
    </location>
</feature>
<evidence type="ECO:0000256" key="1">
    <source>
        <dbReference type="ARBA" id="ARBA00022553"/>
    </source>
</evidence>
<dbReference type="PANTHER" id="PTHR48111:SF1">
    <property type="entry name" value="TWO-COMPONENT RESPONSE REGULATOR ORR33"/>
    <property type="match status" value="1"/>
</dbReference>
<keyword evidence="3" id="KW-0805">Transcription regulation</keyword>
<dbReference type="SMART" id="SM00448">
    <property type="entry name" value="REC"/>
    <property type="match status" value="1"/>
</dbReference>
<dbReference type="OrthoDB" id="8812574at2"/>
<sequence>MFGSIDLMRDSLSLHILIVEDNDNLREATQELLAQNGHQVTAMSCAEDVDDTPTRDVPDLYLIDVNLPGENGFSLAERIRKSHPAAGVVLMTARGQLEDRLQGYSCGADNYLIKPVEQSELLVCIQSLARRIKFAKSNEEFDLVLDVQALNIRGPLGSVSLTYPESLLLVAMTRAVGQKLERWQAMQLVDAKDKGLSPANLEMRISTLRKKMDACGAPAEAIRTIRGFGYALSCRFKVV</sequence>
<dbReference type="SUPFAM" id="SSF46894">
    <property type="entry name" value="C-terminal effector domain of the bipartite response regulators"/>
    <property type="match status" value="1"/>
</dbReference>
<keyword evidence="4" id="KW-0238">DNA-binding</keyword>
<dbReference type="InterPro" id="IPR001867">
    <property type="entry name" value="OmpR/PhoB-type_DNA-bd"/>
</dbReference>
<accession>A0A315EAN8</accession>
<dbReference type="GO" id="GO:0000156">
    <property type="term" value="F:phosphorelay response regulator activity"/>
    <property type="evidence" value="ECO:0007669"/>
    <property type="project" value="TreeGrafter"/>
</dbReference>
<keyword evidence="9" id="KW-1185">Reference proteome</keyword>
<dbReference type="Proteomes" id="UP000250790">
    <property type="component" value="Unassembled WGS sequence"/>
</dbReference>
<name>A0A315EAN8_9BURK</name>
<proteinExistence type="predicted"/>
<feature type="modified residue" description="4-aspartylphosphate" evidence="6">
    <location>
        <position position="64"/>
    </location>
</feature>
<evidence type="ECO:0000313" key="9">
    <source>
        <dbReference type="Proteomes" id="UP000250790"/>
    </source>
</evidence>
<gene>
    <name evidence="8" type="ORF">B9Z37_04755</name>
</gene>
<reference evidence="8 9" key="1">
    <citation type="submission" date="2017-04" db="EMBL/GenBank/DDBJ databases">
        <title>Unexpected and diverse lifestyles within the genus Limnohabitans.</title>
        <authorList>
            <person name="Kasalicky V."/>
            <person name="Mehrshad M."/>
            <person name="Andrei S.-A."/>
            <person name="Salcher M."/>
            <person name="Kratochvilova H."/>
            <person name="Simek K."/>
            <person name="Ghai R."/>
        </authorList>
    </citation>
    <scope>NUCLEOTIDE SEQUENCE [LARGE SCALE GENOMIC DNA]</scope>
    <source>
        <strain evidence="8 9">II-B4</strain>
    </source>
</reference>
<dbReference type="InterPro" id="IPR036388">
    <property type="entry name" value="WH-like_DNA-bd_sf"/>
</dbReference>